<name>A0A6A3HD35_9STRA</name>
<dbReference type="Pfam" id="PF03184">
    <property type="entry name" value="DDE_1"/>
    <property type="match status" value="1"/>
</dbReference>
<sequence length="379" mass="43082">MTATRKFSTKNADKLRALERVDRGEPVETVAKHYGVTRVTIWRWGQQKAALQAAKPKAVFLGTKVQVAAVSADNEKRHMRGAKYFCITTECIRYALAYFDPEYVESRSRDAVKMYIFRFLRRNRLTYRRITHRDRYECVFNMDQTSVCVDMNPHSTIEFVGARTVDVIQSTTPDSFRASVFLCASATGRKLRPMIVFAGTPGAIVHDELKEDKRYDWDRGYYTVQAKAYCDKKVMIEWIDKVWAPDIQGPSVLALDSLKTHKMECIRTRLVDYAYTSVVYVPPGVTGLAQPMDIAVMKPFKDRLRDLYTKFVIENGTFTDAAQKRRHIAASVLQAWDEVDEESIRNGFLKAGLVATGPRDARGVFATPKPASEGVVDES</sequence>
<evidence type="ECO:0000313" key="3">
    <source>
        <dbReference type="Proteomes" id="UP000435112"/>
    </source>
</evidence>
<comment type="caution">
    <text evidence="2">The sequence shown here is derived from an EMBL/GenBank/DDBJ whole genome shotgun (WGS) entry which is preliminary data.</text>
</comment>
<reference evidence="2 3" key="1">
    <citation type="submission" date="2018-09" db="EMBL/GenBank/DDBJ databases">
        <title>Genomic investigation of the strawberry pathogen Phytophthora fragariae indicates pathogenicity is determined by transcriptional variation in three key races.</title>
        <authorList>
            <person name="Adams T.M."/>
            <person name="Armitage A.D."/>
            <person name="Sobczyk M.K."/>
            <person name="Bates H.J."/>
            <person name="Dunwell J.M."/>
            <person name="Nellist C.F."/>
            <person name="Harrison R.J."/>
        </authorList>
    </citation>
    <scope>NUCLEOTIDE SEQUENCE [LARGE SCALE GENOMIC DNA]</scope>
    <source>
        <strain evidence="2 3">SCRP324</strain>
    </source>
</reference>
<dbReference type="GO" id="GO:0003677">
    <property type="term" value="F:DNA binding"/>
    <property type="evidence" value="ECO:0007669"/>
    <property type="project" value="TreeGrafter"/>
</dbReference>
<dbReference type="EMBL" id="QXFU01004832">
    <property type="protein sequence ID" value="KAE8966845.1"/>
    <property type="molecule type" value="Genomic_DNA"/>
</dbReference>
<dbReference type="GO" id="GO:0005634">
    <property type="term" value="C:nucleus"/>
    <property type="evidence" value="ECO:0007669"/>
    <property type="project" value="TreeGrafter"/>
</dbReference>
<dbReference type="PANTHER" id="PTHR19303:SF57">
    <property type="entry name" value="HTH CENPB-TYPE DOMAIN-CONTAINING PROTEIN"/>
    <property type="match status" value="1"/>
</dbReference>
<evidence type="ECO:0000259" key="1">
    <source>
        <dbReference type="Pfam" id="PF03184"/>
    </source>
</evidence>
<protein>
    <recommendedName>
        <fullName evidence="1">DDE-1 domain-containing protein</fullName>
    </recommendedName>
</protein>
<gene>
    <name evidence="2" type="ORF">PR002_g28245</name>
</gene>
<dbReference type="AlphaFoldDB" id="A0A6A3HD35"/>
<accession>A0A6A3HD35</accession>
<evidence type="ECO:0000313" key="2">
    <source>
        <dbReference type="EMBL" id="KAE8966845.1"/>
    </source>
</evidence>
<feature type="domain" description="DDE-1" evidence="1">
    <location>
        <begin position="177"/>
        <end position="348"/>
    </location>
</feature>
<dbReference type="Proteomes" id="UP000435112">
    <property type="component" value="Unassembled WGS sequence"/>
</dbReference>
<dbReference type="PANTHER" id="PTHR19303">
    <property type="entry name" value="TRANSPOSON"/>
    <property type="match status" value="1"/>
</dbReference>
<dbReference type="InterPro" id="IPR050863">
    <property type="entry name" value="CenT-Element_Derived"/>
</dbReference>
<dbReference type="InterPro" id="IPR036388">
    <property type="entry name" value="WH-like_DNA-bd_sf"/>
</dbReference>
<proteinExistence type="predicted"/>
<dbReference type="InterPro" id="IPR004875">
    <property type="entry name" value="DDE_SF_endonuclease_dom"/>
</dbReference>
<dbReference type="OrthoDB" id="119170at2759"/>
<dbReference type="Pfam" id="PF13384">
    <property type="entry name" value="HTH_23"/>
    <property type="match status" value="1"/>
</dbReference>
<organism evidence="2 3">
    <name type="scientific">Phytophthora rubi</name>
    <dbReference type="NCBI Taxonomy" id="129364"/>
    <lineage>
        <taxon>Eukaryota</taxon>
        <taxon>Sar</taxon>
        <taxon>Stramenopiles</taxon>
        <taxon>Oomycota</taxon>
        <taxon>Peronosporomycetes</taxon>
        <taxon>Peronosporales</taxon>
        <taxon>Peronosporaceae</taxon>
        <taxon>Phytophthora</taxon>
    </lineage>
</organism>
<dbReference type="Gene3D" id="1.10.10.10">
    <property type="entry name" value="Winged helix-like DNA-binding domain superfamily/Winged helix DNA-binding domain"/>
    <property type="match status" value="1"/>
</dbReference>